<reference evidence="1" key="1">
    <citation type="journal article" date="2021" name="New Phytol.">
        <title>Evolutionary innovations through gain and loss of genes in the ectomycorrhizal Boletales.</title>
        <authorList>
            <person name="Wu G."/>
            <person name="Miyauchi S."/>
            <person name="Morin E."/>
            <person name="Kuo A."/>
            <person name="Drula E."/>
            <person name="Varga T."/>
            <person name="Kohler A."/>
            <person name="Feng B."/>
            <person name="Cao Y."/>
            <person name="Lipzen A."/>
            <person name="Daum C."/>
            <person name="Hundley H."/>
            <person name="Pangilinan J."/>
            <person name="Johnson J."/>
            <person name="Barry K."/>
            <person name="LaButti K."/>
            <person name="Ng V."/>
            <person name="Ahrendt S."/>
            <person name="Min B."/>
            <person name="Choi I.G."/>
            <person name="Park H."/>
            <person name="Plett J.M."/>
            <person name="Magnuson J."/>
            <person name="Spatafora J.W."/>
            <person name="Nagy L.G."/>
            <person name="Henrissat B."/>
            <person name="Grigoriev I.V."/>
            <person name="Yang Z.L."/>
            <person name="Xu J."/>
            <person name="Martin F.M."/>
        </authorList>
    </citation>
    <scope>NUCLEOTIDE SEQUENCE</scope>
    <source>
        <strain evidence="1">ATCC 28755</strain>
    </source>
</reference>
<proteinExistence type="predicted"/>
<keyword evidence="2" id="KW-1185">Reference proteome</keyword>
<dbReference type="EMBL" id="MU267849">
    <property type="protein sequence ID" value="KAH7908061.1"/>
    <property type="molecule type" value="Genomic_DNA"/>
</dbReference>
<organism evidence="1 2">
    <name type="scientific">Hygrophoropsis aurantiaca</name>
    <dbReference type="NCBI Taxonomy" id="72124"/>
    <lineage>
        <taxon>Eukaryota</taxon>
        <taxon>Fungi</taxon>
        <taxon>Dikarya</taxon>
        <taxon>Basidiomycota</taxon>
        <taxon>Agaricomycotina</taxon>
        <taxon>Agaricomycetes</taxon>
        <taxon>Agaricomycetidae</taxon>
        <taxon>Boletales</taxon>
        <taxon>Coniophorineae</taxon>
        <taxon>Hygrophoropsidaceae</taxon>
        <taxon>Hygrophoropsis</taxon>
    </lineage>
</organism>
<evidence type="ECO:0000313" key="2">
    <source>
        <dbReference type="Proteomes" id="UP000790377"/>
    </source>
</evidence>
<dbReference type="Proteomes" id="UP000790377">
    <property type="component" value="Unassembled WGS sequence"/>
</dbReference>
<protein>
    <submittedName>
        <fullName evidence="1">Uncharacterized protein</fullName>
    </submittedName>
</protein>
<comment type="caution">
    <text evidence="1">The sequence shown here is derived from an EMBL/GenBank/DDBJ whole genome shotgun (WGS) entry which is preliminary data.</text>
</comment>
<name>A0ACB8A3S6_9AGAM</name>
<sequence length="253" mass="28729">MIEPKTTVTFTVRVPIIPVLILETDNIPITRRIFHPPRPSQYTAQSANDPESVSHNDGSFICIRNEVSPQSQSEVASLNARTFERREQDNAMIRPGHNEINATNKPESVSTGIRRPVVQSNPNLPACGVNPTQNTLIYPRFQRIIRSHKEYTNWYTSQGCHIDSPPESSSSYSHTLGVGDLFINQVGPRKFPRTWIWLGMNWSLIHEGDAHPAPDLDDYCLHFLQSGEPAWITRKSKVTYQSRLKKITSKNKD</sequence>
<gene>
    <name evidence="1" type="ORF">BJ138DRAFT_1158508</name>
</gene>
<evidence type="ECO:0000313" key="1">
    <source>
        <dbReference type="EMBL" id="KAH7908061.1"/>
    </source>
</evidence>
<accession>A0ACB8A3S6</accession>